<evidence type="ECO:0000313" key="1">
    <source>
        <dbReference type="EMBL" id="MCH97750.1"/>
    </source>
</evidence>
<accession>A0A392ND50</accession>
<feature type="non-terminal residue" evidence="1">
    <location>
        <position position="1"/>
    </location>
</feature>
<protein>
    <submittedName>
        <fullName evidence="1">Protein FAM135B-like</fullName>
    </submittedName>
</protein>
<name>A0A392ND50_9FABA</name>
<proteinExistence type="predicted"/>
<dbReference type="Pfam" id="PF12394">
    <property type="entry name" value="DUF3657"/>
    <property type="match status" value="1"/>
</dbReference>
<comment type="caution">
    <text evidence="1">The sequence shown here is derived from an EMBL/GenBank/DDBJ whole genome shotgun (WGS) entry which is preliminary data.</text>
</comment>
<reference evidence="1 2" key="1">
    <citation type="journal article" date="2018" name="Front. Plant Sci.">
        <title>Red Clover (Trifolium pratense) and Zigzag Clover (T. medium) - A Picture of Genomic Similarities and Differences.</title>
        <authorList>
            <person name="Dluhosova J."/>
            <person name="Istvanek J."/>
            <person name="Nedelnik J."/>
            <person name="Repkova J."/>
        </authorList>
    </citation>
    <scope>NUCLEOTIDE SEQUENCE [LARGE SCALE GENOMIC DNA]</scope>
    <source>
        <strain evidence="2">cv. 10/8</strain>
        <tissue evidence="1">Leaf</tissue>
    </source>
</reference>
<feature type="non-terminal residue" evidence="1">
    <location>
        <position position="136"/>
    </location>
</feature>
<keyword evidence="2" id="KW-1185">Reference proteome</keyword>
<sequence>PEVGSDNLCRVWMIDDTDNSFSTPPFQIKYARQDVFLSLMISFYLAYGECEGESSAVILKFELMHAPMTATGSDLQGSLDACSASFHEYKIPPKALRGLHSYCPVHFDAFHSVVVDTSVHISLLKASYRTIPQKVP</sequence>
<evidence type="ECO:0000313" key="2">
    <source>
        <dbReference type="Proteomes" id="UP000265520"/>
    </source>
</evidence>
<dbReference type="InterPro" id="IPR022122">
    <property type="entry name" value="DUF3657"/>
</dbReference>
<dbReference type="Proteomes" id="UP000265520">
    <property type="component" value="Unassembled WGS sequence"/>
</dbReference>
<organism evidence="1 2">
    <name type="scientific">Trifolium medium</name>
    <dbReference type="NCBI Taxonomy" id="97028"/>
    <lineage>
        <taxon>Eukaryota</taxon>
        <taxon>Viridiplantae</taxon>
        <taxon>Streptophyta</taxon>
        <taxon>Embryophyta</taxon>
        <taxon>Tracheophyta</taxon>
        <taxon>Spermatophyta</taxon>
        <taxon>Magnoliopsida</taxon>
        <taxon>eudicotyledons</taxon>
        <taxon>Gunneridae</taxon>
        <taxon>Pentapetalae</taxon>
        <taxon>rosids</taxon>
        <taxon>fabids</taxon>
        <taxon>Fabales</taxon>
        <taxon>Fabaceae</taxon>
        <taxon>Papilionoideae</taxon>
        <taxon>50 kb inversion clade</taxon>
        <taxon>NPAAA clade</taxon>
        <taxon>Hologalegina</taxon>
        <taxon>IRL clade</taxon>
        <taxon>Trifolieae</taxon>
        <taxon>Trifolium</taxon>
    </lineage>
</organism>
<dbReference type="EMBL" id="LXQA010035830">
    <property type="protein sequence ID" value="MCH97750.1"/>
    <property type="molecule type" value="Genomic_DNA"/>
</dbReference>
<dbReference type="AlphaFoldDB" id="A0A392ND50"/>